<protein>
    <submittedName>
        <fullName evidence="3">Uncharacterized protein</fullName>
    </submittedName>
</protein>
<evidence type="ECO:0000313" key="1">
    <source>
        <dbReference type="EMBL" id="VFK56795.1"/>
    </source>
</evidence>
<dbReference type="AlphaFoldDB" id="A0A451AC57"/>
<accession>A0A451AC57</accession>
<evidence type="ECO:0000313" key="3">
    <source>
        <dbReference type="EMBL" id="VFK63617.1"/>
    </source>
</evidence>
<reference evidence="3" key="1">
    <citation type="submission" date="2019-02" db="EMBL/GenBank/DDBJ databases">
        <authorList>
            <person name="Gruber-Vodicka R. H."/>
            <person name="Seah K. B. B."/>
        </authorList>
    </citation>
    <scope>NUCLEOTIDE SEQUENCE</scope>
    <source>
        <strain evidence="2">BECK_BY1</strain>
        <strain evidence="3">BECK_BY2</strain>
        <strain evidence="1">BECK_BY3</strain>
    </source>
</reference>
<dbReference type="EMBL" id="CAADFY010000095">
    <property type="protein sequence ID" value="VFK56795.1"/>
    <property type="molecule type" value="Genomic_DNA"/>
</dbReference>
<name>A0A451AC57_9GAMM</name>
<gene>
    <name evidence="2" type="ORF">BECKTUN1418D_GA0071000_11233</name>
    <name evidence="3" type="ORF">BECKTUN1418E_GA0071001_10925</name>
    <name evidence="1" type="ORF">BECKTUN1418F_GA0071002_10959</name>
</gene>
<organism evidence="3">
    <name type="scientific">Candidatus Kentrum sp. TUN</name>
    <dbReference type="NCBI Taxonomy" id="2126343"/>
    <lineage>
        <taxon>Bacteria</taxon>
        <taxon>Pseudomonadati</taxon>
        <taxon>Pseudomonadota</taxon>
        <taxon>Gammaproteobacteria</taxon>
        <taxon>Candidatus Kentrum</taxon>
    </lineage>
</organism>
<evidence type="ECO:0000313" key="2">
    <source>
        <dbReference type="EMBL" id="VFK60408.1"/>
    </source>
</evidence>
<proteinExistence type="predicted"/>
<dbReference type="EMBL" id="CAADFV010000092">
    <property type="protein sequence ID" value="VFK63617.1"/>
    <property type="molecule type" value="Genomic_DNA"/>
</dbReference>
<dbReference type="EMBL" id="CAADFX010000123">
    <property type="protein sequence ID" value="VFK60408.1"/>
    <property type="molecule type" value="Genomic_DNA"/>
</dbReference>
<sequence length="65" mass="7397">MKNKHSNKKAQSRKRDDALGVRGLLRHQIIEDCINTVIELADILVSKRPLPLQAHVSLEEAVSRR</sequence>